<feature type="signal peptide" evidence="1">
    <location>
        <begin position="1"/>
        <end position="28"/>
    </location>
</feature>
<keyword evidence="3" id="KW-1185">Reference proteome</keyword>
<dbReference type="Proteomes" id="UP000316621">
    <property type="component" value="Chromosome 1"/>
</dbReference>
<keyword evidence="1" id="KW-0732">Signal</keyword>
<dbReference type="Gramene" id="RZC45901">
    <property type="protein sequence ID" value="RZC45901"/>
    <property type="gene ID" value="C5167_038841"/>
</dbReference>
<protein>
    <recommendedName>
        <fullName evidence="4">Secreted protein</fullName>
    </recommendedName>
</protein>
<dbReference type="EMBL" id="CM010715">
    <property type="protein sequence ID" value="RZC45901.1"/>
    <property type="molecule type" value="Genomic_DNA"/>
</dbReference>
<organism evidence="2 3">
    <name type="scientific">Papaver somniferum</name>
    <name type="common">Opium poppy</name>
    <dbReference type="NCBI Taxonomy" id="3469"/>
    <lineage>
        <taxon>Eukaryota</taxon>
        <taxon>Viridiplantae</taxon>
        <taxon>Streptophyta</taxon>
        <taxon>Embryophyta</taxon>
        <taxon>Tracheophyta</taxon>
        <taxon>Spermatophyta</taxon>
        <taxon>Magnoliopsida</taxon>
        <taxon>Ranunculales</taxon>
        <taxon>Papaveraceae</taxon>
        <taxon>Papaveroideae</taxon>
        <taxon>Papaver</taxon>
    </lineage>
</organism>
<evidence type="ECO:0000256" key="1">
    <source>
        <dbReference type="SAM" id="SignalP"/>
    </source>
</evidence>
<evidence type="ECO:0000313" key="3">
    <source>
        <dbReference type="Proteomes" id="UP000316621"/>
    </source>
</evidence>
<name>A0A4Y7IE19_PAPSO</name>
<sequence length="66" mass="7541">MHLNYSFNHFLCHAHLSLFLVSFGNLEAKKRKVGRNFKVNFGFTALSGWQPWSQAYKTDAAGQQPP</sequence>
<evidence type="ECO:0000313" key="2">
    <source>
        <dbReference type="EMBL" id="RZC45901.1"/>
    </source>
</evidence>
<feature type="chain" id="PRO_5021235243" description="Secreted protein" evidence="1">
    <location>
        <begin position="29"/>
        <end position="66"/>
    </location>
</feature>
<proteinExistence type="predicted"/>
<accession>A0A4Y7IE19</accession>
<gene>
    <name evidence="2" type="ORF">C5167_038841</name>
</gene>
<evidence type="ECO:0008006" key="4">
    <source>
        <dbReference type="Google" id="ProtNLM"/>
    </source>
</evidence>
<reference evidence="2 3" key="1">
    <citation type="journal article" date="2018" name="Science">
        <title>The opium poppy genome and morphinan production.</title>
        <authorList>
            <person name="Guo L."/>
            <person name="Winzer T."/>
            <person name="Yang X."/>
            <person name="Li Y."/>
            <person name="Ning Z."/>
            <person name="He Z."/>
            <person name="Teodor R."/>
            <person name="Lu Y."/>
            <person name="Bowser T.A."/>
            <person name="Graham I.A."/>
            <person name="Ye K."/>
        </authorList>
    </citation>
    <scope>NUCLEOTIDE SEQUENCE [LARGE SCALE GENOMIC DNA]</scope>
    <source>
        <strain evidence="3">cv. HN1</strain>
        <tissue evidence="2">Leaves</tissue>
    </source>
</reference>
<dbReference type="AlphaFoldDB" id="A0A4Y7IE19"/>